<keyword evidence="15" id="KW-1185">Reference proteome</keyword>
<dbReference type="FunFam" id="3.40.50.12780:FF:000016">
    <property type="entry name" value="Phenylacetate-coenzyme A ligase"/>
    <property type="match status" value="1"/>
</dbReference>
<evidence type="ECO:0000259" key="13">
    <source>
        <dbReference type="Pfam" id="PF14535"/>
    </source>
</evidence>
<dbReference type="EC" id="6.2.1.30" evidence="8 11"/>
<evidence type="ECO:0000256" key="8">
    <source>
        <dbReference type="ARBA" id="ARBA00066629"/>
    </source>
</evidence>
<dbReference type="GO" id="GO:0000166">
    <property type="term" value="F:nucleotide binding"/>
    <property type="evidence" value="ECO:0007669"/>
    <property type="project" value="UniProtKB-KW"/>
</dbReference>
<comment type="catalytic activity">
    <reaction evidence="11">
        <text>2-phenylacetate + ATP + CoA = phenylacetyl-CoA + AMP + diphosphate</text>
        <dbReference type="Rhea" id="RHEA:20956"/>
        <dbReference type="ChEBI" id="CHEBI:18401"/>
        <dbReference type="ChEBI" id="CHEBI:30616"/>
        <dbReference type="ChEBI" id="CHEBI:33019"/>
        <dbReference type="ChEBI" id="CHEBI:57287"/>
        <dbReference type="ChEBI" id="CHEBI:57390"/>
        <dbReference type="ChEBI" id="CHEBI:456215"/>
        <dbReference type="EC" id="6.2.1.30"/>
    </reaction>
</comment>
<dbReference type="InterPro" id="IPR028154">
    <property type="entry name" value="AMP-dep_Lig_C"/>
</dbReference>
<protein>
    <recommendedName>
        <fullName evidence="9 11">Phenylacetate-coenzyme A ligase</fullName>
        <ecNumber evidence="8 11">6.2.1.30</ecNumber>
    </recommendedName>
    <alternativeName>
        <fullName evidence="10 11">Phenylacetyl-CoA ligase</fullName>
    </alternativeName>
</protein>
<organism evidence="14 15">
    <name type="scientific">Pontiella sulfatireligans</name>
    <dbReference type="NCBI Taxonomy" id="2750658"/>
    <lineage>
        <taxon>Bacteria</taxon>
        <taxon>Pseudomonadati</taxon>
        <taxon>Kiritimatiellota</taxon>
        <taxon>Kiritimatiellia</taxon>
        <taxon>Kiritimatiellales</taxon>
        <taxon>Pontiellaceae</taxon>
        <taxon>Pontiella</taxon>
    </lineage>
</organism>
<keyword evidence="4 11" id="KW-0436">Ligase</keyword>
<dbReference type="InterPro" id="IPR045851">
    <property type="entry name" value="AMP-bd_C_sf"/>
</dbReference>
<comment type="pathway">
    <text evidence="6 11">Aromatic compound metabolism; phenylacetate degradation.</text>
</comment>
<dbReference type="Gene3D" id="3.30.300.30">
    <property type="match status" value="1"/>
</dbReference>
<dbReference type="SUPFAM" id="SSF56801">
    <property type="entry name" value="Acetyl-CoA synthetase-like"/>
    <property type="match status" value="1"/>
</dbReference>
<keyword evidence="3" id="KW-0597">Phosphoprotein</keyword>
<dbReference type="PANTHER" id="PTHR43439">
    <property type="entry name" value="PHENYLACETATE-COENZYME A LIGASE"/>
    <property type="match status" value="1"/>
</dbReference>
<gene>
    <name evidence="14" type="ORF">SCARR_00492</name>
</gene>
<feature type="domain" description="AMP-dependent ligase C-terminal" evidence="13">
    <location>
        <begin position="340"/>
        <end position="436"/>
    </location>
</feature>
<dbReference type="Proteomes" id="UP000346198">
    <property type="component" value="Unassembled WGS sequence"/>
</dbReference>
<dbReference type="InterPro" id="IPR000873">
    <property type="entry name" value="AMP-dep_synth/lig_dom"/>
</dbReference>
<name>A0A6C2UEU6_9BACT</name>
<comment type="similarity">
    <text evidence="7 11">Belongs to the phenylacetyl-CoA ligase family.</text>
</comment>
<dbReference type="InterPro" id="IPR042099">
    <property type="entry name" value="ANL_N_sf"/>
</dbReference>
<dbReference type="Pfam" id="PF00501">
    <property type="entry name" value="AMP-binding"/>
    <property type="match status" value="1"/>
</dbReference>
<evidence type="ECO:0000256" key="11">
    <source>
        <dbReference type="PIRNR" id="PIRNR006444"/>
    </source>
</evidence>
<evidence type="ECO:0000256" key="1">
    <source>
        <dbReference type="ARBA" id="ARBA00011245"/>
    </source>
</evidence>
<feature type="domain" description="AMP-dependent synthetase/ligase" evidence="12">
    <location>
        <begin position="95"/>
        <end position="291"/>
    </location>
</feature>
<evidence type="ECO:0000259" key="12">
    <source>
        <dbReference type="Pfam" id="PF00501"/>
    </source>
</evidence>
<dbReference type="PIRSF" id="PIRSF006444">
    <property type="entry name" value="PaaK"/>
    <property type="match status" value="1"/>
</dbReference>
<evidence type="ECO:0000313" key="15">
    <source>
        <dbReference type="Proteomes" id="UP000346198"/>
    </source>
</evidence>
<evidence type="ECO:0000256" key="10">
    <source>
        <dbReference type="ARBA" id="ARBA00075111"/>
    </source>
</evidence>
<evidence type="ECO:0000256" key="3">
    <source>
        <dbReference type="ARBA" id="ARBA00022553"/>
    </source>
</evidence>
<reference evidence="14 15" key="1">
    <citation type="submission" date="2019-04" db="EMBL/GenBank/DDBJ databases">
        <authorList>
            <person name="Van Vliet M D."/>
        </authorList>
    </citation>
    <scope>NUCLEOTIDE SEQUENCE [LARGE SCALE GENOMIC DNA]</scope>
    <source>
        <strain evidence="14 15">F21</strain>
    </source>
</reference>
<proteinExistence type="inferred from homology"/>
<comment type="subunit">
    <text evidence="1">Monomer.</text>
</comment>
<dbReference type="Gene3D" id="3.40.50.12780">
    <property type="entry name" value="N-terminal domain of ligase-like"/>
    <property type="match status" value="1"/>
</dbReference>
<evidence type="ECO:0000256" key="4">
    <source>
        <dbReference type="ARBA" id="ARBA00022598"/>
    </source>
</evidence>
<dbReference type="GO" id="GO:0047475">
    <property type="term" value="F:phenylacetate-CoA ligase activity"/>
    <property type="evidence" value="ECO:0007669"/>
    <property type="project" value="UniProtKB-EC"/>
</dbReference>
<dbReference type="InterPro" id="IPR011880">
    <property type="entry name" value="PA_CoA_ligase"/>
</dbReference>
<evidence type="ECO:0000313" key="14">
    <source>
        <dbReference type="EMBL" id="VGO18439.1"/>
    </source>
</evidence>
<dbReference type="GO" id="GO:0010124">
    <property type="term" value="P:phenylacetate catabolic process"/>
    <property type="evidence" value="ECO:0007669"/>
    <property type="project" value="UniProtKB-UniRule"/>
</dbReference>
<accession>A0A6C2UEU6</accession>
<comment type="function">
    <text evidence="11">Catalyzes the activation of phenylacetic acid (PA) to phenylacetyl-CoA (PA-CoA).</text>
</comment>
<sequence length="439" mass="48863">MSKFVIENRIWDKEESLPRGELKALQSAKLRETVERVQNVPFYKEVFSRTGITPGKIQSLDDLQRLPFTTKADLRAEYPLRMLAVDRAEVARYHGSSGTTGKPTMVAYTQNDLKTWANLCARFLTGGGLLPQHTVQIAFGYGLFTGGFGLHYGVEHAGASVIPAAAGNTPKQIMLMMDMQVDALVCTPSYALNISEFIIQNDIPRNALNLKYAHFGGEPWTEDMRTRIEDEMGILCFNNYGLSEVIGPGVSGECAVRDGMHISEDAFIVECINPETLEPIAPGEEGELVFTSLCKEAMPIIRYRTRDIASLNPEPCACGRTTVRMSRITGRSDDMLIIKGVNVYPSQVEQALLRVKGTAPHYQIVVERPDRKDVATVKVEMTEESFSSSMKEMQELKDKIGRAIQGITGLRMNIELVSPNSLERFIGKAQRVVDHRKIV</sequence>
<dbReference type="UniPathway" id="UPA00930"/>
<keyword evidence="2" id="KW-0596">Phosphopantetheine</keyword>
<dbReference type="PANTHER" id="PTHR43439:SF2">
    <property type="entry name" value="ENZYME, PUTATIVE (JCVI)-RELATED"/>
    <property type="match status" value="1"/>
</dbReference>
<dbReference type="InterPro" id="IPR051414">
    <property type="entry name" value="Adenylate-forming_Reductase"/>
</dbReference>
<dbReference type="EMBL" id="CAAHFH010000001">
    <property type="protein sequence ID" value="VGO18439.1"/>
    <property type="molecule type" value="Genomic_DNA"/>
</dbReference>
<keyword evidence="5 11" id="KW-0547">Nucleotide-binding</keyword>
<evidence type="ECO:0000256" key="9">
    <source>
        <dbReference type="ARBA" id="ARBA00068695"/>
    </source>
</evidence>
<evidence type="ECO:0000256" key="6">
    <source>
        <dbReference type="ARBA" id="ARBA00060591"/>
    </source>
</evidence>
<dbReference type="CDD" id="cd05913">
    <property type="entry name" value="PaaK"/>
    <property type="match status" value="1"/>
</dbReference>
<evidence type="ECO:0000256" key="5">
    <source>
        <dbReference type="ARBA" id="ARBA00022741"/>
    </source>
</evidence>
<dbReference type="Pfam" id="PF14535">
    <property type="entry name" value="AMP-binding_C_2"/>
    <property type="match status" value="1"/>
</dbReference>
<dbReference type="AlphaFoldDB" id="A0A6C2UEU6"/>
<evidence type="ECO:0000256" key="7">
    <source>
        <dbReference type="ARBA" id="ARBA00061566"/>
    </source>
</evidence>
<dbReference type="RefSeq" id="WP_136059921.1">
    <property type="nucleotide sequence ID" value="NZ_CAAHFH010000001.1"/>
</dbReference>
<evidence type="ECO:0000256" key="2">
    <source>
        <dbReference type="ARBA" id="ARBA00022450"/>
    </source>
</evidence>